<comment type="caution">
    <text evidence="1">The sequence shown here is derived from an EMBL/GenBank/DDBJ whole genome shotgun (WGS) entry which is preliminary data.</text>
</comment>
<organism evidence="1 2">
    <name type="scientific">Roseateles depolymerans</name>
    <dbReference type="NCBI Taxonomy" id="76731"/>
    <lineage>
        <taxon>Bacteria</taxon>
        <taxon>Pseudomonadati</taxon>
        <taxon>Pseudomonadota</taxon>
        <taxon>Betaproteobacteria</taxon>
        <taxon>Burkholderiales</taxon>
        <taxon>Sphaerotilaceae</taxon>
        <taxon>Roseateles</taxon>
    </lineage>
</organism>
<dbReference type="Proteomes" id="UP000249633">
    <property type="component" value="Unassembled WGS sequence"/>
</dbReference>
<evidence type="ECO:0000313" key="2">
    <source>
        <dbReference type="Proteomes" id="UP000249633"/>
    </source>
</evidence>
<accession>A0A2W5D6C5</accession>
<reference evidence="1 2" key="1">
    <citation type="submission" date="2017-08" db="EMBL/GenBank/DDBJ databases">
        <title>Infants hospitalized years apart are colonized by the same room-sourced microbial strains.</title>
        <authorList>
            <person name="Brooks B."/>
            <person name="Olm M.R."/>
            <person name="Firek B.A."/>
            <person name="Baker R."/>
            <person name="Thomas B.C."/>
            <person name="Morowitz M.J."/>
            <person name="Banfield J.F."/>
        </authorList>
    </citation>
    <scope>NUCLEOTIDE SEQUENCE [LARGE SCALE GENOMIC DNA]</scope>
    <source>
        <strain evidence="1">S2_012_000_R2_81</strain>
    </source>
</reference>
<sequence length="391" mass="43976">MRRLVPLFQDLDHYDPQRYRFDPVEWSDFVDHWKDLLPVKSQQIQWLRHAKTHPAWNPSAHFAGARTTSEVWKILTRDEGAYPGLRFSAQSSKVLKYLAVADFLHRHQASGEGTPLTYYTLGAVFDDEHRTGKQWQEEREALDGMRTRLAGQVGTLTALHTMMDMGLKTIKPDRVMTYLFSQLGWLQTLPPSFSKAQVIAGYMRGHVIDEMTVRADVLAASLHKVGHTQAHRRLDIWLVKYGQEPEEAYGITRNLQDRGAGIRGLLARVQASQQALTSGAASLAAEEAGRLWPAGEFDPVDLAERQESGNEGRGKRRKSIVMSRDAAERLFVAQWREGHAKQPDVYPPGRPGLSNDDKESILRLIERGTGAEEAFLSVLLADELGDEASAI</sequence>
<name>A0A2W5D6C5_9BURK</name>
<proteinExistence type="predicted"/>
<dbReference type="EMBL" id="QFOD01000031">
    <property type="protein sequence ID" value="PZP27371.1"/>
    <property type="molecule type" value="Genomic_DNA"/>
</dbReference>
<protein>
    <submittedName>
        <fullName evidence="1">Uncharacterized protein</fullName>
    </submittedName>
</protein>
<dbReference type="AlphaFoldDB" id="A0A2W5D6C5"/>
<evidence type="ECO:0000313" key="1">
    <source>
        <dbReference type="EMBL" id="PZP27371.1"/>
    </source>
</evidence>
<gene>
    <name evidence="1" type="ORF">DI603_22105</name>
</gene>